<dbReference type="PANTHER" id="PTHR31669:SF302">
    <property type="entry name" value="PROTEIN FAR1-RELATED SEQUENCE"/>
    <property type="match status" value="1"/>
</dbReference>
<protein>
    <recommendedName>
        <fullName evidence="1">Protein FAR1-RELATED SEQUENCE</fullName>
    </recommendedName>
</protein>
<dbReference type="EMBL" id="JBFOLK010000008">
    <property type="protein sequence ID" value="KAL2491403.1"/>
    <property type="molecule type" value="Genomic_DNA"/>
</dbReference>
<accession>A0ABD1RSK8</accession>
<organism evidence="4 5">
    <name type="scientific">Abeliophyllum distichum</name>
    <dbReference type="NCBI Taxonomy" id="126358"/>
    <lineage>
        <taxon>Eukaryota</taxon>
        <taxon>Viridiplantae</taxon>
        <taxon>Streptophyta</taxon>
        <taxon>Embryophyta</taxon>
        <taxon>Tracheophyta</taxon>
        <taxon>Spermatophyta</taxon>
        <taxon>Magnoliopsida</taxon>
        <taxon>eudicotyledons</taxon>
        <taxon>Gunneridae</taxon>
        <taxon>Pentapetalae</taxon>
        <taxon>asterids</taxon>
        <taxon>lamiids</taxon>
        <taxon>Lamiales</taxon>
        <taxon>Oleaceae</taxon>
        <taxon>Forsythieae</taxon>
        <taxon>Abeliophyllum</taxon>
    </lineage>
</organism>
<keyword evidence="1" id="KW-0863">Zinc-finger</keyword>
<name>A0ABD1RSK8_9LAMI</name>
<evidence type="ECO:0000313" key="4">
    <source>
        <dbReference type="EMBL" id="KAL2491403.1"/>
    </source>
</evidence>
<feature type="compositionally biased region" description="Basic and acidic residues" evidence="2">
    <location>
        <begin position="269"/>
        <end position="278"/>
    </location>
</feature>
<dbReference type="Pfam" id="PF10551">
    <property type="entry name" value="MULE"/>
    <property type="match status" value="1"/>
</dbReference>
<comment type="function">
    <text evidence="1">Putative transcription activator involved in regulating light control of development.</text>
</comment>
<dbReference type="GO" id="GO:0006355">
    <property type="term" value="P:regulation of DNA-templated transcription"/>
    <property type="evidence" value="ECO:0007669"/>
    <property type="project" value="UniProtKB-UniRule"/>
</dbReference>
<reference evidence="5" key="1">
    <citation type="submission" date="2024-07" db="EMBL/GenBank/DDBJ databases">
        <title>Two chromosome-level genome assemblies of Korean endemic species Abeliophyllum distichum and Forsythia ovata (Oleaceae).</title>
        <authorList>
            <person name="Jang H."/>
        </authorList>
    </citation>
    <scope>NUCLEOTIDE SEQUENCE [LARGE SCALE GENOMIC DNA]</scope>
</reference>
<evidence type="ECO:0000259" key="3">
    <source>
        <dbReference type="Pfam" id="PF10551"/>
    </source>
</evidence>
<dbReference type="Proteomes" id="UP001604336">
    <property type="component" value="Unassembled WGS sequence"/>
</dbReference>
<gene>
    <name evidence="4" type="ORF">Adt_27031</name>
</gene>
<dbReference type="InterPro" id="IPR018289">
    <property type="entry name" value="MULE_transposase_dom"/>
</dbReference>
<keyword evidence="1" id="KW-0539">Nucleus</keyword>
<evidence type="ECO:0000256" key="1">
    <source>
        <dbReference type="RuleBase" id="RU367018"/>
    </source>
</evidence>
<comment type="subcellular location">
    <subcellularLocation>
        <location evidence="1">Nucleus</location>
    </subcellularLocation>
</comment>
<evidence type="ECO:0000256" key="2">
    <source>
        <dbReference type="SAM" id="MobiDB-lite"/>
    </source>
</evidence>
<keyword evidence="1" id="KW-0862">Zinc</keyword>
<dbReference type="GO" id="GO:0008270">
    <property type="term" value="F:zinc ion binding"/>
    <property type="evidence" value="ECO:0007669"/>
    <property type="project" value="UniProtKB-UniRule"/>
</dbReference>
<feature type="region of interest" description="Disordered" evidence="2">
    <location>
        <begin position="265"/>
        <end position="285"/>
    </location>
</feature>
<sequence>MFDATYNTNKYSMIFTPFVGVNHHGQTILFACGLLSDKSTESFVWLFSKFLEAMCTQAPHIIITDQDVAIAKAISMVLPFTFHRYCLWHILNKFSKKINVMVHNDEYHMLVNIIKHFESPDEFEEHWAGIMENRDFANNEWLCSMYAIRSRWVLAYVNHIFSTGMSSSQRSESGHSFFKREVYVTKMDEECENELWQDPTSGLSTNESSSTSLMARHGLLGHKASLIVDDASLTAGWSTFLMVEFQSLHLRVKEIDDGCNIGSMTHSSTNREESHTIHDPIIVRG</sequence>
<dbReference type="GO" id="GO:0005634">
    <property type="term" value="C:nucleus"/>
    <property type="evidence" value="ECO:0007669"/>
    <property type="project" value="UniProtKB-SubCell"/>
</dbReference>
<evidence type="ECO:0000313" key="5">
    <source>
        <dbReference type="Proteomes" id="UP001604336"/>
    </source>
</evidence>
<keyword evidence="5" id="KW-1185">Reference proteome</keyword>
<comment type="caution">
    <text evidence="4">The sequence shown here is derived from an EMBL/GenBank/DDBJ whole genome shotgun (WGS) entry which is preliminary data.</text>
</comment>
<dbReference type="PANTHER" id="PTHR31669">
    <property type="entry name" value="PROTEIN FAR1-RELATED SEQUENCE 10-RELATED"/>
    <property type="match status" value="1"/>
</dbReference>
<keyword evidence="1" id="KW-0479">Metal-binding</keyword>
<dbReference type="InterPro" id="IPR031052">
    <property type="entry name" value="FHY3/FAR1"/>
</dbReference>
<dbReference type="AlphaFoldDB" id="A0ABD1RSK8"/>
<proteinExistence type="inferred from homology"/>
<feature type="domain" description="MULE transposase" evidence="3">
    <location>
        <begin position="2"/>
        <end position="92"/>
    </location>
</feature>
<comment type="similarity">
    <text evidence="1">Belongs to the FHY3/FAR1 family.</text>
</comment>